<evidence type="ECO:0000313" key="3">
    <source>
        <dbReference type="Proteomes" id="UP000239663"/>
    </source>
</evidence>
<keyword evidence="1" id="KW-0812">Transmembrane</keyword>
<gene>
    <name evidence="2" type="ORF">CYL18_06910</name>
</gene>
<dbReference type="Proteomes" id="UP000239663">
    <property type="component" value="Unassembled WGS sequence"/>
</dbReference>
<proteinExistence type="predicted"/>
<name>A0A2S7N0X0_9BACI</name>
<feature type="transmembrane region" description="Helical" evidence="1">
    <location>
        <begin position="75"/>
        <end position="95"/>
    </location>
</feature>
<accession>A0A2S7N0X0</accession>
<sequence>MLAVKRVSVIGSLVVIIAIGGFGIYEWMTKEIITASTIFFVALGIGFFFHSLTWGEIDGENEGDKDEREKQITLISAKISYYVLLVMILIVLIASEGVKAMNEIENIPLVIVFALAWIIMPVTEFIVSKKYR</sequence>
<keyword evidence="1" id="KW-0472">Membrane</keyword>
<dbReference type="RefSeq" id="WP_104848765.1">
    <property type="nucleotide sequence ID" value="NZ_PKOZ01000003.1"/>
</dbReference>
<protein>
    <recommendedName>
        <fullName evidence="4">DUF2178 domain-containing protein</fullName>
    </recommendedName>
</protein>
<dbReference type="AlphaFoldDB" id="A0A2S7N0X0"/>
<evidence type="ECO:0008006" key="4">
    <source>
        <dbReference type="Google" id="ProtNLM"/>
    </source>
</evidence>
<reference evidence="2 3" key="1">
    <citation type="submission" date="2017-12" db="EMBL/GenBank/DDBJ databases">
        <title>Taxonomic description and draft genome of Pradoshia cofamensis Gen. nov., sp. nov., a thermotolerant bacillale isolated from anterior gut of earthworm Eisenia fetida.</title>
        <authorList>
            <person name="Saha T."/>
            <person name="Chakraborty R."/>
        </authorList>
    </citation>
    <scope>NUCLEOTIDE SEQUENCE [LARGE SCALE GENOMIC DNA]</scope>
    <source>
        <strain evidence="2 3">EAG3</strain>
    </source>
</reference>
<keyword evidence="1" id="KW-1133">Transmembrane helix</keyword>
<evidence type="ECO:0000313" key="2">
    <source>
        <dbReference type="EMBL" id="PQD95618.1"/>
    </source>
</evidence>
<evidence type="ECO:0000256" key="1">
    <source>
        <dbReference type="SAM" id="Phobius"/>
    </source>
</evidence>
<comment type="caution">
    <text evidence="2">The sequence shown here is derived from an EMBL/GenBank/DDBJ whole genome shotgun (WGS) entry which is preliminary data.</text>
</comment>
<feature type="transmembrane region" description="Helical" evidence="1">
    <location>
        <begin position="7"/>
        <end position="27"/>
    </location>
</feature>
<dbReference type="EMBL" id="PKOZ01000003">
    <property type="protein sequence ID" value="PQD95618.1"/>
    <property type="molecule type" value="Genomic_DNA"/>
</dbReference>
<keyword evidence="3" id="KW-1185">Reference proteome</keyword>
<feature type="transmembrane region" description="Helical" evidence="1">
    <location>
        <begin position="33"/>
        <end position="54"/>
    </location>
</feature>
<feature type="transmembrane region" description="Helical" evidence="1">
    <location>
        <begin position="107"/>
        <end position="127"/>
    </location>
</feature>
<dbReference type="OrthoDB" id="2974577at2"/>
<organism evidence="2 3">
    <name type="scientific">Pradoshia eiseniae</name>
    <dbReference type="NCBI Taxonomy" id="2064768"/>
    <lineage>
        <taxon>Bacteria</taxon>
        <taxon>Bacillati</taxon>
        <taxon>Bacillota</taxon>
        <taxon>Bacilli</taxon>
        <taxon>Bacillales</taxon>
        <taxon>Bacillaceae</taxon>
        <taxon>Pradoshia</taxon>
    </lineage>
</organism>